<keyword evidence="2" id="KW-1185">Reference proteome</keyword>
<dbReference type="Proteomes" id="UP001637618">
    <property type="component" value="Unassembled WGS sequence"/>
</dbReference>
<comment type="caution">
    <text evidence="1">The sequence shown here is derived from an EMBL/GenBank/DDBJ whole genome shotgun (WGS) entry which is preliminary data.</text>
</comment>
<dbReference type="EMBL" id="JAPEQY010000017">
    <property type="protein sequence ID" value="MFO2479672.1"/>
    <property type="molecule type" value="Genomic_DNA"/>
</dbReference>
<evidence type="ECO:0000313" key="2">
    <source>
        <dbReference type="Proteomes" id="UP001637618"/>
    </source>
</evidence>
<reference evidence="1" key="1">
    <citation type="submission" date="2022-11" db="EMBL/GenBank/DDBJ databases">
        <title>Draft genome sequences of strains of Pseudomonas imrae sp. nov.</title>
        <authorList>
            <person name="Salva Serra F."/>
            <person name="Nimje P."/>
            <person name="Moore E.R.B."/>
            <person name="Marathe N.P."/>
        </authorList>
    </citation>
    <scope>NUCLEOTIDE SEQUENCE</scope>
    <source>
        <strain evidence="1">15FMM2</strain>
    </source>
</reference>
<protein>
    <submittedName>
        <fullName evidence="1">EAL domain-containing protein</fullName>
    </submittedName>
</protein>
<proteinExistence type="predicted"/>
<evidence type="ECO:0000313" key="1">
    <source>
        <dbReference type="EMBL" id="MFO2479672.1"/>
    </source>
</evidence>
<gene>
    <name evidence="1" type="ORF">OOJ96_19900</name>
</gene>
<accession>A0ACC7PPM5</accession>
<name>A0ACC7PPM5_9PSED</name>
<sequence length="298" mass="33248">MPKSSSLALISSAPHQRQQAQPGQSNNLSVSKTLAKLPSADDVQLGLRRREFVAYVQPKFDLRTGQVNSTEVLARWHHPLYGVLSPATFISVMAREKWLDKLFFELLEQSLTYQIKLHDQGRLIGMAFNLSLSQLMNDTLIDRLETRLHQHPLPLSSLTLEITEDGPGVVCATSVEQLNRLRLLGMRLSIDDFGTGYSSLLRLCQVPFSEIKLAAEFTRFIGGPSHYRVVIRNTLALATDLGMQLVVEGIETVAQHDHLCEMGARIGQGFLCARPMEIDAFEGWIQNPYPYSQASSAS</sequence>
<organism evidence="1 2">
    <name type="scientific">Pseudomonas imrae</name>
    <dbReference type="NCBI Taxonomy" id="2992837"/>
    <lineage>
        <taxon>Bacteria</taxon>
        <taxon>Pseudomonadati</taxon>
        <taxon>Pseudomonadota</taxon>
        <taxon>Gammaproteobacteria</taxon>
        <taxon>Pseudomonadales</taxon>
        <taxon>Pseudomonadaceae</taxon>
        <taxon>Pseudomonas</taxon>
    </lineage>
</organism>